<evidence type="ECO:0000256" key="4">
    <source>
        <dbReference type="ARBA" id="ARBA00023002"/>
    </source>
</evidence>
<evidence type="ECO:0000256" key="2">
    <source>
        <dbReference type="ARBA" id="ARBA00022630"/>
    </source>
</evidence>
<gene>
    <name evidence="6" type="ORF">OIU77_006382</name>
</gene>
<proteinExistence type="inferred from homology"/>
<sequence length="343" mass="40094">MGGVWINTVETTKLQTPKPAFHFSDFPWPDSVPELFPNQFQVLDYLRSYAHHFDLIKDIKFGTKVLGIKYQGASDEEMQPWCLWGWKWGALQFKREMGVEHPCRVLYRTEHWNVPDYNPWGVPLPYLYLNRFSELMVHKPGEGFLLSLLATILAPLRLAFSKFVESDIEKKLRLAKFVKLPVLASAKKALKFKVRTTRFQGEKNIKDIFESKTFQDHILGSPDAAVPLYRECIHPRIPQLAVIGFSECVANLYTSEMRCRWTAELLDSTFKLPSIKEMESYSAKWDQYLKRYSGRYYRRSCIGALHIWYNDQLCKDMGWNPKRKKGFFAESFEPYGPSDYVSP</sequence>
<dbReference type="SUPFAM" id="SSF51905">
    <property type="entry name" value="FAD/NAD(P)-binding domain"/>
    <property type="match status" value="1"/>
</dbReference>
<evidence type="ECO:0000256" key="5">
    <source>
        <dbReference type="RuleBase" id="RU361177"/>
    </source>
</evidence>
<reference evidence="6" key="2">
    <citation type="journal article" date="2023" name="Int. J. Mol. Sci.">
        <title>De Novo Assembly and Annotation of 11 Diverse Shrub Willow (Salix) Genomes Reveals Novel Gene Organization in Sex-Linked Regions.</title>
        <authorList>
            <person name="Hyden B."/>
            <person name="Feng K."/>
            <person name="Yates T.B."/>
            <person name="Jawdy S."/>
            <person name="Cereghino C."/>
            <person name="Smart L.B."/>
            <person name="Muchero W."/>
        </authorList>
    </citation>
    <scope>NUCLEOTIDE SEQUENCE</scope>
    <source>
        <tissue evidence="6">Shoot tip</tissue>
    </source>
</reference>
<keyword evidence="2 5" id="KW-0285">Flavoprotein</keyword>
<comment type="caution">
    <text evidence="6">The sequence shown here is derived from an EMBL/GenBank/DDBJ whole genome shotgun (WGS) entry which is preliminary data.</text>
</comment>
<comment type="similarity">
    <text evidence="1 5">Belongs to the FMO family.</text>
</comment>
<comment type="cofactor">
    <cofactor evidence="5">
        <name>FAD</name>
        <dbReference type="ChEBI" id="CHEBI:57692"/>
    </cofactor>
</comment>
<dbReference type="InterPro" id="IPR020946">
    <property type="entry name" value="Flavin_mOase-like"/>
</dbReference>
<dbReference type="InterPro" id="IPR050346">
    <property type="entry name" value="FMO-like"/>
</dbReference>
<dbReference type="EC" id="1.-.-.-" evidence="5"/>
<keyword evidence="5" id="KW-0503">Monooxygenase</keyword>
<accession>A0ABQ9AKJ2</accession>
<dbReference type="Pfam" id="PF00743">
    <property type="entry name" value="FMO-like"/>
    <property type="match status" value="1"/>
</dbReference>
<dbReference type="PANTHER" id="PTHR23023">
    <property type="entry name" value="DIMETHYLANILINE MONOOXYGENASE"/>
    <property type="match status" value="1"/>
</dbReference>
<reference evidence="6" key="1">
    <citation type="submission" date="2022-10" db="EMBL/GenBank/DDBJ databases">
        <authorList>
            <person name="Hyden B.L."/>
            <person name="Feng K."/>
            <person name="Yates T."/>
            <person name="Jawdy S."/>
            <person name="Smart L.B."/>
            <person name="Muchero W."/>
        </authorList>
    </citation>
    <scope>NUCLEOTIDE SEQUENCE</scope>
    <source>
        <tissue evidence="6">Shoot tip</tissue>
    </source>
</reference>
<dbReference type="Proteomes" id="UP001141253">
    <property type="component" value="Chromosome 19"/>
</dbReference>
<keyword evidence="7" id="KW-1185">Reference proteome</keyword>
<evidence type="ECO:0000256" key="1">
    <source>
        <dbReference type="ARBA" id="ARBA00009183"/>
    </source>
</evidence>
<evidence type="ECO:0000313" key="6">
    <source>
        <dbReference type="EMBL" id="KAJ6348792.1"/>
    </source>
</evidence>
<dbReference type="Gene3D" id="3.50.50.60">
    <property type="entry name" value="FAD/NAD(P)-binding domain"/>
    <property type="match status" value="2"/>
</dbReference>
<evidence type="ECO:0000313" key="7">
    <source>
        <dbReference type="Proteomes" id="UP001141253"/>
    </source>
</evidence>
<dbReference type="EMBL" id="JAPFFI010000018">
    <property type="protein sequence ID" value="KAJ6348792.1"/>
    <property type="molecule type" value="Genomic_DNA"/>
</dbReference>
<evidence type="ECO:0000256" key="3">
    <source>
        <dbReference type="ARBA" id="ARBA00022827"/>
    </source>
</evidence>
<dbReference type="InterPro" id="IPR036188">
    <property type="entry name" value="FAD/NAD-bd_sf"/>
</dbReference>
<organism evidence="6 7">
    <name type="scientific">Salix suchowensis</name>
    <dbReference type="NCBI Taxonomy" id="1278906"/>
    <lineage>
        <taxon>Eukaryota</taxon>
        <taxon>Viridiplantae</taxon>
        <taxon>Streptophyta</taxon>
        <taxon>Embryophyta</taxon>
        <taxon>Tracheophyta</taxon>
        <taxon>Spermatophyta</taxon>
        <taxon>Magnoliopsida</taxon>
        <taxon>eudicotyledons</taxon>
        <taxon>Gunneridae</taxon>
        <taxon>Pentapetalae</taxon>
        <taxon>rosids</taxon>
        <taxon>fabids</taxon>
        <taxon>Malpighiales</taxon>
        <taxon>Salicaceae</taxon>
        <taxon>Saliceae</taxon>
        <taxon>Salix</taxon>
    </lineage>
</organism>
<keyword evidence="3 5" id="KW-0274">FAD</keyword>
<name>A0ABQ9AKJ2_9ROSI</name>
<protein>
    <recommendedName>
        <fullName evidence="5">Flavin-containing monooxygenase</fullName>
        <ecNumber evidence="5">1.-.-.-</ecNumber>
    </recommendedName>
</protein>
<keyword evidence="4 5" id="KW-0560">Oxidoreductase</keyword>